<dbReference type="Gene3D" id="3.40.50.1980">
    <property type="entry name" value="Nitrogenase molybdenum iron protein domain"/>
    <property type="match status" value="2"/>
</dbReference>
<dbReference type="AlphaFoldDB" id="R7UCW2"/>
<evidence type="ECO:0000259" key="2">
    <source>
        <dbReference type="PROSITE" id="PS50983"/>
    </source>
</evidence>
<dbReference type="InterPro" id="IPR002491">
    <property type="entry name" value="ABC_transptr_periplasmic_BD"/>
</dbReference>
<dbReference type="PANTHER" id="PTHR30535:SF34">
    <property type="entry name" value="MOLYBDATE-BINDING PROTEIN MOLA"/>
    <property type="match status" value="1"/>
</dbReference>
<accession>R7UCW2</accession>
<proteinExistence type="predicted"/>
<dbReference type="Pfam" id="PF01497">
    <property type="entry name" value="Peripla_BP_2"/>
    <property type="match status" value="1"/>
</dbReference>
<reference evidence="5" key="1">
    <citation type="submission" date="2012-12" db="EMBL/GenBank/DDBJ databases">
        <authorList>
            <person name="Hellsten U."/>
            <person name="Grimwood J."/>
            <person name="Chapman J.A."/>
            <person name="Shapiro H."/>
            <person name="Aerts A."/>
            <person name="Otillar R.P."/>
            <person name="Terry A.Y."/>
            <person name="Boore J.L."/>
            <person name="Simakov O."/>
            <person name="Marletaz F."/>
            <person name="Cho S.-J."/>
            <person name="Edsinger-Gonzales E."/>
            <person name="Havlak P."/>
            <person name="Kuo D.-H."/>
            <person name="Larsson T."/>
            <person name="Lv J."/>
            <person name="Arendt D."/>
            <person name="Savage R."/>
            <person name="Osoegawa K."/>
            <person name="de Jong P."/>
            <person name="Lindberg D.R."/>
            <person name="Seaver E.C."/>
            <person name="Weisblat D.A."/>
            <person name="Putnam N.H."/>
            <person name="Grigoriev I.V."/>
            <person name="Rokhsar D.S."/>
        </authorList>
    </citation>
    <scope>NUCLEOTIDE SEQUENCE</scope>
    <source>
        <strain evidence="5">I ESC-2004</strain>
    </source>
</reference>
<dbReference type="NCBIfam" id="NF038402">
    <property type="entry name" value="TroA_like"/>
    <property type="match status" value="1"/>
</dbReference>
<keyword evidence="1" id="KW-0732">Signal</keyword>
<dbReference type="PROSITE" id="PS50983">
    <property type="entry name" value="FE_B12_PBP"/>
    <property type="match status" value="1"/>
</dbReference>
<evidence type="ECO:0000313" key="3">
    <source>
        <dbReference type="EMBL" id="ELU03916.1"/>
    </source>
</evidence>
<dbReference type="GO" id="GO:0071281">
    <property type="term" value="P:cellular response to iron ion"/>
    <property type="evidence" value="ECO:0007669"/>
    <property type="project" value="TreeGrafter"/>
</dbReference>
<evidence type="ECO:0000256" key="1">
    <source>
        <dbReference type="ARBA" id="ARBA00022729"/>
    </source>
</evidence>
<evidence type="ECO:0000313" key="5">
    <source>
        <dbReference type="Proteomes" id="UP000014760"/>
    </source>
</evidence>
<keyword evidence="5" id="KW-1185">Reference proteome</keyword>
<dbReference type="Proteomes" id="UP000014760">
    <property type="component" value="Unassembled WGS sequence"/>
</dbReference>
<dbReference type="EMBL" id="KB302750">
    <property type="protein sequence ID" value="ELU03916.1"/>
    <property type="molecule type" value="Genomic_DNA"/>
</dbReference>
<sequence>MSDRSVCLNTRSPKIISLSPGSTELLFAAGAGDRVIAVDQHSDFPEAVKKLPNVGGYPNVNVEAIVAMKPDLVVVWTAGNSQKVIRQLESLGLSTFHIDVVDFAGIEKAIRRLGQVAGTEKEADRVVDDFSTRLKALKNNYGQRKPVSVFFEIWRAPLMTVGNGQVIDDVISLCGGQNIYGDVSERIPKIGIESLISRDPQVIIGSDPRGDTPETRKDLMDYWSQWENLQAVQGHQLFSVPSDVIARPTPRILDGAEMICHQLQAVRSETSHSEYMASQTPLHQESSF</sequence>
<reference evidence="4" key="3">
    <citation type="submission" date="2015-06" db="UniProtKB">
        <authorList>
            <consortium name="EnsemblMetazoa"/>
        </authorList>
    </citation>
    <scope>IDENTIFICATION</scope>
</reference>
<dbReference type="InterPro" id="IPR050902">
    <property type="entry name" value="ABC_Transporter_SBP"/>
</dbReference>
<dbReference type="PANTHER" id="PTHR30535">
    <property type="entry name" value="VITAMIN B12-BINDING PROTEIN"/>
    <property type="match status" value="1"/>
</dbReference>
<dbReference type="OrthoDB" id="549173at2759"/>
<gene>
    <name evidence="3" type="ORF">CAPTEDRAFT_134318</name>
</gene>
<dbReference type="EMBL" id="AMQN01045130">
    <property type="status" value="NOT_ANNOTATED_CDS"/>
    <property type="molecule type" value="Genomic_DNA"/>
</dbReference>
<feature type="domain" description="Fe/B12 periplasmic-binding" evidence="2">
    <location>
        <begin position="14"/>
        <end position="271"/>
    </location>
</feature>
<dbReference type="SUPFAM" id="SSF53807">
    <property type="entry name" value="Helical backbone' metal receptor"/>
    <property type="match status" value="1"/>
</dbReference>
<dbReference type="EnsemblMetazoa" id="CapteT134318">
    <property type="protein sequence ID" value="CapteP134318"/>
    <property type="gene ID" value="CapteG134318"/>
</dbReference>
<dbReference type="HOGENOM" id="CLU_038034_2_5_1"/>
<protein>
    <recommendedName>
        <fullName evidence="2">Fe/B12 periplasmic-binding domain-containing protein</fullName>
    </recommendedName>
</protein>
<dbReference type="CDD" id="cd01144">
    <property type="entry name" value="BtuF"/>
    <property type="match status" value="1"/>
</dbReference>
<dbReference type="InterPro" id="IPR054828">
    <property type="entry name" value="Vit_B12_bind_prot"/>
</dbReference>
<dbReference type="OMA" id="WQGINLE"/>
<organism evidence="3">
    <name type="scientific">Capitella teleta</name>
    <name type="common">Polychaete worm</name>
    <dbReference type="NCBI Taxonomy" id="283909"/>
    <lineage>
        <taxon>Eukaryota</taxon>
        <taxon>Metazoa</taxon>
        <taxon>Spiralia</taxon>
        <taxon>Lophotrochozoa</taxon>
        <taxon>Annelida</taxon>
        <taxon>Polychaeta</taxon>
        <taxon>Sedentaria</taxon>
        <taxon>Scolecida</taxon>
        <taxon>Capitellidae</taxon>
        <taxon>Capitella</taxon>
    </lineage>
</organism>
<reference evidence="3 5" key="2">
    <citation type="journal article" date="2013" name="Nature">
        <title>Insights into bilaterian evolution from three spiralian genomes.</title>
        <authorList>
            <person name="Simakov O."/>
            <person name="Marletaz F."/>
            <person name="Cho S.J."/>
            <person name="Edsinger-Gonzales E."/>
            <person name="Havlak P."/>
            <person name="Hellsten U."/>
            <person name="Kuo D.H."/>
            <person name="Larsson T."/>
            <person name="Lv J."/>
            <person name="Arendt D."/>
            <person name="Savage R."/>
            <person name="Osoegawa K."/>
            <person name="de Jong P."/>
            <person name="Grimwood J."/>
            <person name="Chapman J.A."/>
            <person name="Shapiro H."/>
            <person name="Aerts A."/>
            <person name="Otillar R.P."/>
            <person name="Terry A.Y."/>
            <person name="Boore J.L."/>
            <person name="Grigoriev I.V."/>
            <person name="Lindberg D.R."/>
            <person name="Seaver E.C."/>
            <person name="Weisblat D.A."/>
            <person name="Putnam N.H."/>
            <person name="Rokhsar D.S."/>
        </authorList>
    </citation>
    <scope>NUCLEOTIDE SEQUENCE</scope>
    <source>
        <strain evidence="3 5">I ESC-2004</strain>
    </source>
</reference>
<evidence type="ECO:0000313" key="4">
    <source>
        <dbReference type="EnsemblMetazoa" id="CapteP134318"/>
    </source>
</evidence>
<name>R7UCW2_CAPTE</name>